<protein>
    <submittedName>
        <fullName evidence="2">6061_t:CDS:1</fullName>
    </submittedName>
</protein>
<feature type="coiled-coil region" evidence="1">
    <location>
        <begin position="9"/>
        <end position="49"/>
    </location>
</feature>
<feature type="non-terminal residue" evidence="2">
    <location>
        <position position="1"/>
    </location>
</feature>
<gene>
    <name evidence="2" type="ORF">DERYTH_LOCUS18804</name>
</gene>
<evidence type="ECO:0000313" key="2">
    <source>
        <dbReference type="EMBL" id="CAG8772321.1"/>
    </source>
</evidence>
<dbReference type="EMBL" id="CAJVPY010019630">
    <property type="protein sequence ID" value="CAG8772321.1"/>
    <property type="molecule type" value="Genomic_DNA"/>
</dbReference>
<reference evidence="2" key="1">
    <citation type="submission" date="2021-06" db="EMBL/GenBank/DDBJ databases">
        <authorList>
            <person name="Kallberg Y."/>
            <person name="Tangrot J."/>
            <person name="Rosling A."/>
        </authorList>
    </citation>
    <scope>NUCLEOTIDE SEQUENCE</scope>
    <source>
        <strain evidence="2">MA453B</strain>
    </source>
</reference>
<accession>A0A9N9JBT1</accession>
<dbReference type="AlphaFoldDB" id="A0A9N9JBT1"/>
<proteinExistence type="predicted"/>
<organism evidence="2 3">
    <name type="scientific">Dentiscutata erythropus</name>
    <dbReference type="NCBI Taxonomy" id="1348616"/>
    <lineage>
        <taxon>Eukaryota</taxon>
        <taxon>Fungi</taxon>
        <taxon>Fungi incertae sedis</taxon>
        <taxon>Mucoromycota</taxon>
        <taxon>Glomeromycotina</taxon>
        <taxon>Glomeromycetes</taxon>
        <taxon>Diversisporales</taxon>
        <taxon>Gigasporaceae</taxon>
        <taxon>Dentiscutata</taxon>
    </lineage>
</organism>
<evidence type="ECO:0000256" key="1">
    <source>
        <dbReference type="SAM" id="Coils"/>
    </source>
</evidence>
<keyword evidence="1" id="KW-0175">Coiled coil</keyword>
<sequence>GELLYEKYLKSLQDNQEILQRNIALLTDKEDLVNINRQLQDKVNELEAKIE</sequence>
<dbReference type="Proteomes" id="UP000789405">
    <property type="component" value="Unassembled WGS sequence"/>
</dbReference>
<comment type="caution">
    <text evidence="2">The sequence shown here is derived from an EMBL/GenBank/DDBJ whole genome shotgun (WGS) entry which is preliminary data.</text>
</comment>
<keyword evidence="3" id="KW-1185">Reference proteome</keyword>
<evidence type="ECO:0000313" key="3">
    <source>
        <dbReference type="Proteomes" id="UP000789405"/>
    </source>
</evidence>
<name>A0A9N9JBT1_9GLOM</name>